<sequence length="149" mass="16333">MFECTGSDSFSPSVPQPYPSSSVCLLPVLLTSFTSAMLEKRTNRKPQISTGTTIETLKLGSLLDAYGMNRILNQIFFASTPSLDYHPVTRSKRLRWLKLIVSISFFQVDNACPNGLSVADMAGGFNDAQLDDGNTLLKSSTRHARSLPI</sequence>
<dbReference type="OrthoDB" id="3120237at2759"/>
<accession>B0E1T7</accession>
<dbReference type="InParanoid" id="B0E1T7"/>
<dbReference type="EMBL" id="DS547170">
    <property type="protein sequence ID" value="EDQ99197.1"/>
    <property type="molecule type" value="Genomic_DNA"/>
</dbReference>
<dbReference type="GeneID" id="6085818"/>
<evidence type="ECO:0000313" key="2">
    <source>
        <dbReference type="Proteomes" id="UP000001194"/>
    </source>
</evidence>
<reference evidence="1 2" key="1">
    <citation type="journal article" date="2008" name="Nature">
        <title>The genome of Laccaria bicolor provides insights into mycorrhizal symbiosis.</title>
        <authorList>
            <person name="Martin F."/>
            <person name="Aerts A."/>
            <person name="Ahren D."/>
            <person name="Brun A."/>
            <person name="Danchin E.G.J."/>
            <person name="Duchaussoy F."/>
            <person name="Gibon J."/>
            <person name="Kohler A."/>
            <person name="Lindquist E."/>
            <person name="Pereda V."/>
            <person name="Salamov A."/>
            <person name="Shapiro H.J."/>
            <person name="Wuyts J."/>
            <person name="Blaudez D."/>
            <person name="Buee M."/>
            <person name="Brokstein P."/>
            <person name="Canbaeck B."/>
            <person name="Cohen D."/>
            <person name="Courty P.E."/>
            <person name="Coutinho P.M."/>
            <person name="Delaruelle C."/>
            <person name="Detter J.C."/>
            <person name="Deveau A."/>
            <person name="DiFazio S."/>
            <person name="Duplessis S."/>
            <person name="Fraissinet-Tachet L."/>
            <person name="Lucic E."/>
            <person name="Frey-Klett P."/>
            <person name="Fourrey C."/>
            <person name="Feussner I."/>
            <person name="Gay G."/>
            <person name="Grimwood J."/>
            <person name="Hoegger P.J."/>
            <person name="Jain P."/>
            <person name="Kilaru S."/>
            <person name="Labbe J."/>
            <person name="Lin Y.C."/>
            <person name="Legue V."/>
            <person name="Le Tacon F."/>
            <person name="Marmeisse R."/>
            <person name="Melayah D."/>
            <person name="Montanini B."/>
            <person name="Muratet M."/>
            <person name="Nehls U."/>
            <person name="Niculita-Hirzel H."/>
            <person name="Oudot-Le Secq M.P."/>
            <person name="Peter M."/>
            <person name="Quesneville H."/>
            <person name="Rajashekar B."/>
            <person name="Reich M."/>
            <person name="Rouhier N."/>
            <person name="Schmutz J."/>
            <person name="Yin T."/>
            <person name="Chalot M."/>
            <person name="Henrissat B."/>
            <person name="Kuees U."/>
            <person name="Lucas S."/>
            <person name="Van de Peer Y."/>
            <person name="Podila G.K."/>
            <person name="Polle A."/>
            <person name="Pukkila P.J."/>
            <person name="Richardson P.M."/>
            <person name="Rouze P."/>
            <person name="Sanders I.R."/>
            <person name="Stajich J.E."/>
            <person name="Tunlid A."/>
            <person name="Tuskan G."/>
            <person name="Grigoriev I.V."/>
        </authorList>
    </citation>
    <scope>NUCLEOTIDE SEQUENCE [LARGE SCALE GENOMIC DNA]</scope>
    <source>
        <strain evidence="2">S238N-H82 / ATCC MYA-4686</strain>
    </source>
</reference>
<name>B0E1T7_LACBS</name>
<dbReference type="RefSeq" id="XP_001890164.1">
    <property type="nucleotide sequence ID" value="XM_001890129.1"/>
</dbReference>
<dbReference type="KEGG" id="lbc:LACBIDRAFT_335251"/>
<dbReference type="Proteomes" id="UP000001194">
    <property type="component" value="Unassembled WGS sequence"/>
</dbReference>
<protein>
    <submittedName>
        <fullName evidence="1">Predicted protein</fullName>
    </submittedName>
</protein>
<keyword evidence="2" id="KW-1185">Reference proteome</keyword>
<proteinExistence type="predicted"/>
<evidence type="ECO:0000313" key="1">
    <source>
        <dbReference type="EMBL" id="EDQ99197.1"/>
    </source>
</evidence>
<organism evidence="2">
    <name type="scientific">Laccaria bicolor (strain S238N-H82 / ATCC MYA-4686)</name>
    <name type="common">Bicoloured deceiver</name>
    <name type="synonym">Laccaria laccata var. bicolor</name>
    <dbReference type="NCBI Taxonomy" id="486041"/>
    <lineage>
        <taxon>Eukaryota</taxon>
        <taxon>Fungi</taxon>
        <taxon>Dikarya</taxon>
        <taxon>Basidiomycota</taxon>
        <taxon>Agaricomycotina</taxon>
        <taxon>Agaricomycetes</taxon>
        <taxon>Agaricomycetidae</taxon>
        <taxon>Agaricales</taxon>
        <taxon>Agaricineae</taxon>
        <taxon>Hydnangiaceae</taxon>
        <taxon>Laccaria</taxon>
    </lineage>
</organism>
<gene>
    <name evidence="1" type="ORF">LACBIDRAFT_335251</name>
</gene>
<dbReference type="AlphaFoldDB" id="B0E1T7"/>
<dbReference type="HOGENOM" id="CLU_1749994_0_0_1"/>